<accession>A0A5J4U745</accession>
<feature type="non-terminal residue" evidence="6">
    <location>
        <position position="115"/>
    </location>
</feature>
<dbReference type="AlphaFoldDB" id="A0A5J4U745"/>
<evidence type="ECO:0000313" key="6">
    <source>
        <dbReference type="EMBL" id="KAA6366179.1"/>
    </source>
</evidence>
<dbReference type="PANTHER" id="PTHR13793:SF107">
    <property type="entry name" value="BROMODOMAIN-CONTAINING PROTEIN HOMOLOG"/>
    <property type="match status" value="1"/>
</dbReference>
<dbReference type="Gene3D" id="3.30.40.10">
    <property type="entry name" value="Zinc/RING finger domain, C3HC4 (zinc finger)"/>
    <property type="match status" value="1"/>
</dbReference>
<gene>
    <name evidence="6" type="ORF">EZS28_038294</name>
</gene>
<dbReference type="GO" id="GO:0008270">
    <property type="term" value="F:zinc ion binding"/>
    <property type="evidence" value="ECO:0007669"/>
    <property type="project" value="UniProtKB-KW"/>
</dbReference>
<organism evidence="6 7">
    <name type="scientific">Streblomastix strix</name>
    <dbReference type="NCBI Taxonomy" id="222440"/>
    <lineage>
        <taxon>Eukaryota</taxon>
        <taxon>Metamonada</taxon>
        <taxon>Preaxostyla</taxon>
        <taxon>Oxymonadida</taxon>
        <taxon>Streblomastigidae</taxon>
        <taxon>Streblomastix</taxon>
    </lineage>
</organism>
<dbReference type="InterPro" id="IPR001965">
    <property type="entry name" value="Znf_PHD"/>
</dbReference>
<reference evidence="6 7" key="1">
    <citation type="submission" date="2019-03" db="EMBL/GenBank/DDBJ databases">
        <title>Single cell metagenomics reveals metabolic interactions within the superorganism composed of flagellate Streblomastix strix and complex community of Bacteroidetes bacteria on its surface.</title>
        <authorList>
            <person name="Treitli S.C."/>
            <person name="Kolisko M."/>
            <person name="Husnik F."/>
            <person name="Keeling P."/>
            <person name="Hampl V."/>
        </authorList>
    </citation>
    <scope>NUCLEOTIDE SEQUENCE [LARGE SCALE GENOMIC DNA]</scope>
    <source>
        <strain evidence="6">ST1C</strain>
    </source>
</reference>
<evidence type="ECO:0000256" key="4">
    <source>
        <dbReference type="PROSITE-ProRule" id="PRU00146"/>
    </source>
</evidence>
<dbReference type="InterPro" id="IPR050701">
    <property type="entry name" value="Histone_Mod_Regulator"/>
</dbReference>
<dbReference type="SMART" id="SM00249">
    <property type="entry name" value="PHD"/>
    <property type="match status" value="1"/>
</dbReference>
<dbReference type="InterPro" id="IPR013083">
    <property type="entry name" value="Znf_RING/FYVE/PHD"/>
</dbReference>
<dbReference type="InterPro" id="IPR019787">
    <property type="entry name" value="Znf_PHD-finger"/>
</dbReference>
<keyword evidence="1" id="KW-0479">Metal-binding</keyword>
<dbReference type="OrthoDB" id="20839at2759"/>
<dbReference type="Pfam" id="PF13831">
    <property type="entry name" value="PHD_2"/>
    <property type="match status" value="1"/>
</dbReference>
<name>A0A5J4U745_9EUKA</name>
<proteinExistence type="predicted"/>
<dbReference type="SUPFAM" id="SSF57903">
    <property type="entry name" value="FYVE/PHD zinc finger"/>
    <property type="match status" value="1"/>
</dbReference>
<evidence type="ECO:0000256" key="3">
    <source>
        <dbReference type="ARBA" id="ARBA00022833"/>
    </source>
</evidence>
<evidence type="ECO:0000256" key="1">
    <source>
        <dbReference type="ARBA" id="ARBA00022723"/>
    </source>
</evidence>
<dbReference type="GO" id="GO:0006357">
    <property type="term" value="P:regulation of transcription by RNA polymerase II"/>
    <property type="evidence" value="ECO:0007669"/>
    <property type="project" value="TreeGrafter"/>
</dbReference>
<protein>
    <recommendedName>
        <fullName evidence="5">PHD-type domain-containing protein</fullName>
    </recommendedName>
</protein>
<comment type="caution">
    <text evidence="6">The sequence shown here is derived from an EMBL/GenBank/DDBJ whole genome shotgun (WGS) entry which is preliminary data.</text>
</comment>
<evidence type="ECO:0000256" key="2">
    <source>
        <dbReference type="ARBA" id="ARBA00022771"/>
    </source>
</evidence>
<evidence type="ECO:0000313" key="7">
    <source>
        <dbReference type="Proteomes" id="UP000324800"/>
    </source>
</evidence>
<dbReference type="PROSITE" id="PS50016">
    <property type="entry name" value="ZF_PHD_2"/>
    <property type="match status" value="1"/>
</dbReference>
<evidence type="ECO:0000259" key="5">
    <source>
        <dbReference type="PROSITE" id="PS50016"/>
    </source>
</evidence>
<keyword evidence="3" id="KW-0862">Zinc</keyword>
<sequence>MQRNSGGTGDSQNAGAVTGVPAGFADVDVLDDQIPENDQSCTVCGLNDSYEDNPIIYCDGCQVAVHAACYMVQQNELAKDEWLCRACKKNVKPRMDNGANNERRKCQLCHHFGGA</sequence>
<dbReference type="PROSITE" id="PS01359">
    <property type="entry name" value="ZF_PHD_1"/>
    <property type="match status" value="1"/>
</dbReference>
<dbReference type="PANTHER" id="PTHR13793">
    <property type="entry name" value="PHD FINGER PROTEINS"/>
    <property type="match status" value="1"/>
</dbReference>
<feature type="domain" description="PHD-type" evidence="5">
    <location>
        <begin position="38"/>
        <end position="90"/>
    </location>
</feature>
<dbReference type="InterPro" id="IPR019786">
    <property type="entry name" value="Zinc_finger_PHD-type_CS"/>
</dbReference>
<keyword evidence="2 4" id="KW-0863">Zinc-finger</keyword>
<dbReference type="InterPro" id="IPR011011">
    <property type="entry name" value="Znf_FYVE_PHD"/>
</dbReference>
<dbReference type="EMBL" id="SNRW01019661">
    <property type="protein sequence ID" value="KAA6366179.1"/>
    <property type="molecule type" value="Genomic_DNA"/>
</dbReference>
<dbReference type="Proteomes" id="UP000324800">
    <property type="component" value="Unassembled WGS sequence"/>
</dbReference>